<sequence length="51" mass="5823">MPLGPWLIRHGNHRIHSAHTLIQSILTDLQSSMDSRINGACVEHARRRELP</sequence>
<protein>
    <submittedName>
        <fullName evidence="1">Predicted protein</fullName>
    </submittedName>
</protein>
<gene>
    <name evidence="1" type="ORF">SSGG_05488</name>
</gene>
<evidence type="ECO:0000313" key="2">
    <source>
        <dbReference type="Proteomes" id="UP000003986"/>
    </source>
</evidence>
<proteinExistence type="predicted"/>
<reference evidence="2" key="2">
    <citation type="submission" date="2008-12" db="EMBL/GenBank/DDBJ databases">
        <title>Annotation of Streptomyces roseosporus strain NRRL 15998.</title>
        <authorList>
            <consortium name="The Broad Institute Genome Sequencing Platform"/>
            <consortium name="Broad Institute Microbial Sequencing Center"/>
            <person name="Fischbach M."/>
            <person name="Ward D."/>
            <person name="Young S."/>
            <person name="Kodira C.D."/>
            <person name="Zeng Q."/>
            <person name="Koehrsen M."/>
            <person name="Godfrey P."/>
            <person name="Alvarado L."/>
            <person name="Berlin A.M."/>
            <person name="Borenstein D."/>
            <person name="Chen Z."/>
            <person name="Engels R."/>
            <person name="Freedman E."/>
            <person name="Gellesch M."/>
            <person name="Goldberg J."/>
            <person name="Griggs A."/>
            <person name="Gujja S."/>
            <person name="Heiman D.I."/>
            <person name="Hepburn T.A."/>
            <person name="Howarth C."/>
            <person name="Jen D."/>
            <person name="Larson L."/>
            <person name="Lewis B."/>
            <person name="Mehta T."/>
            <person name="Park D."/>
            <person name="Pearson M."/>
            <person name="Roberts A."/>
            <person name="Saif S."/>
            <person name="Shea T.D."/>
            <person name="Shenoy N."/>
            <person name="Sisk P."/>
            <person name="Stolte C."/>
            <person name="Sykes S.N."/>
            <person name="Walk T."/>
            <person name="White J."/>
            <person name="Yandava C."/>
            <person name="Straight P."/>
            <person name="Clardy J."/>
            <person name="Hung D."/>
            <person name="Kolter R."/>
            <person name="Mekalanos J."/>
            <person name="Walker S."/>
            <person name="Walsh C.T."/>
            <person name="Wieland B.L.C."/>
            <person name="Ilzarbe M."/>
            <person name="Galagan J."/>
            <person name="Nusbaum C."/>
            <person name="Birren B."/>
        </authorList>
    </citation>
    <scope>NUCLEOTIDE SEQUENCE [LARGE SCALE GENOMIC DNA]</scope>
    <source>
        <strain evidence="2">NRRL 15998</strain>
    </source>
</reference>
<dbReference type="EMBL" id="DS999644">
    <property type="protein sequence ID" value="EFE78120.2"/>
    <property type="molecule type" value="Genomic_DNA"/>
</dbReference>
<dbReference type="Proteomes" id="UP000003986">
    <property type="component" value="Unassembled WGS sequence"/>
</dbReference>
<dbReference type="AlphaFoldDB" id="D6AT44"/>
<accession>D6AT44</accession>
<name>D6AT44_STRFL</name>
<reference evidence="2" key="1">
    <citation type="submission" date="2008-10" db="EMBL/GenBank/DDBJ databases">
        <authorList>
            <person name="Molnar K."/>
        </authorList>
    </citation>
    <scope>NUCLEOTIDE SEQUENCE [LARGE SCALE GENOMIC DNA]</scope>
    <source>
        <strain evidence="2">NRRL 15998</strain>
    </source>
</reference>
<evidence type="ECO:0000313" key="1">
    <source>
        <dbReference type="EMBL" id="EFE78120.2"/>
    </source>
</evidence>
<organism evidence="1 2">
    <name type="scientific">Streptomyces filamentosus NRRL 15998</name>
    <dbReference type="NCBI Taxonomy" id="457431"/>
    <lineage>
        <taxon>Bacteria</taxon>
        <taxon>Bacillati</taxon>
        <taxon>Actinomycetota</taxon>
        <taxon>Actinomycetes</taxon>
        <taxon>Kitasatosporales</taxon>
        <taxon>Streptomycetaceae</taxon>
        <taxon>Streptomyces</taxon>
    </lineage>
</organism>